<organism evidence="1">
    <name type="scientific">Podoviridae sp. ct2m58</name>
    <dbReference type="NCBI Taxonomy" id="2827721"/>
    <lineage>
        <taxon>Viruses</taxon>
        <taxon>Duplodnaviria</taxon>
        <taxon>Heunggongvirae</taxon>
        <taxon>Uroviricota</taxon>
        <taxon>Caudoviricetes</taxon>
    </lineage>
</organism>
<evidence type="ECO:0000313" key="1">
    <source>
        <dbReference type="EMBL" id="DAF64313.1"/>
    </source>
</evidence>
<sequence length="60" mass="6541">MVIGPTSKYMGCGYYVGNGVSALDNSKGVIQAYIFPSQVAQEQSPAFDFKIFNKDGTLTW</sequence>
<reference evidence="1" key="1">
    <citation type="journal article" date="2021" name="Proc. Natl. Acad. Sci. U.S.A.">
        <title>A Catalog of Tens of Thousands of Viruses from Human Metagenomes Reveals Hidden Associations with Chronic Diseases.</title>
        <authorList>
            <person name="Tisza M.J."/>
            <person name="Buck C.B."/>
        </authorList>
    </citation>
    <scope>NUCLEOTIDE SEQUENCE</scope>
    <source>
        <strain evidence="1">Ct2m58</strain>
    </source>
</reference>
<accession>A0A8S5TMA6</accession>
<proteinExistence type="predicted"/>
<name>A0A8S5TMA6_9CAUD</name>
<dbReference type="EMBL" id="BK032856">
    <property type="protein sequence ID" value="DAF64313.1"/>
    <property type="molecule type" value="Genomic_DNA"/>
</dbReference>
<protein>
    <submittedName>
        <fullName evidence="1">Uncharacterized protein</fullName>
    </submittedName>
</protein>